<evidence type="ECO:0000259" key="3">
    <source>
        <dbReference type="Pfam" id="PF26526"/>
    </source>
</evidence>
<feature type="region of interest" description="Disordered" evidence="1">
    <location>
        <begin position="53"/>
        <end position="119"/>
    </location>
</feature>
<name>A0ABP4Q9F0_9ACTN</name>
<feature type="domain" description="DUF8175" evidence="3">
    <location>
        <begin position="92"/>
        <end position="284"/>
    </location>
</feature>
<accession>A0ABP4Q9F0</accession>
<feature type="compositionally biased region" description="Low complexity" evidence="1">
    <location>
        <begin position="84"/>
        <end position="95"/>
    </location>
</feature>
<evidence type="ECO:0000313" key="4">
    <source>
        <dbReference type="EMBL" id="GAA1605014.1"/>
    </source>
</evidence>
<organism evidence="4 5">
    <name type="scientific">Kribbella hippodromi</name>
    <dbReference type="NCBI Taxonomy" id="434347"/>
    <lineage>
        <taxon>Bacteria</taxon>
        <taxon>Bacillati</taxon>
        <taxon>Actinomycetota</taxon>
        <taxon>Actinomycetes</taxon>
        <taxon>Propionibacteriales</taxon>
        <taxon>Kribbellaceae</taxon>
        <taxon>Kribbella</taxon>
    </lineage>
</organism>
<evidence type="ECO:0000256" key="1">
    <source>
        <dbReference type="SAM" id="MobiDB-lite"/>
    </source>
</evidence>
<protein>
    <recommendedName>
        <fullName evidence="3">DUF8175 domain-containing protein</fullName>
    </recommendedName>
</protein>
<keyword evidence="5" id="KW-1185">Reference proteome</keyword>
<dbReference type="RefSeq" id="WP_344241016.1">
    <property type="nucleotide sequence ID" value="NZ_BAAAPH010000035.1"/>
</dbReference>
<dbReference type="Pfam" id="PF26526">
    <property type="entry name" value="DUF8175"/>
    <property type="match status" value="1"/>
</dbReference>
<sequence length="289" mass="29994">MSLFRKDPDSGRGDDDADGENGSFWQQRGFVAAVIVVGAVAVCGVVWVLAGGSDKPATQPSTSPSVVVPSGQPTREPSVPPATPTELPSSSTSSRPTPPPPPNNSTGGCNNPKPDQTIPRVLAPPAVTWTFEGQILIPLQAAGGPAATSPTGIRSCFAHSPTGAVLAAMVMLGQVSNQQLGIEVLETRTMPGPGRDKAIAGLKQEMATPQTPVNVQFAGFKVLYYTPGRALLQIAAELDNKGVGALPITMVWSHGDWRVELQDDGSFNGQVSPDVLSTLTGYVRFSGAS</sequence>
<dbReference type="Proteomes" id="UP001501705">
    <property type="component" value="Unassembled WGS sequence"/>
</dbReference>
<dbReference type="EMBL" id="BAAAPH010000035">
    <property type="protein sequence ID" value="GAA1605014.1"/>
    <property type="molecule type" value="Genomic_DNA"/>
</dbReference>
<evidence type="ECO:0000313" key="5">
    <source>
        <dbReference type="Proteomes" id="UP001501705"/>
    </source>
</evidence>
<gene>
    <name evidence="4" type="ORF">GCM10009804_71590</name>
</gene>
<evidence type="ECO:0000256" key="2">
    <source>
        <dbReference type="SAM" id="Phobius"/>
    </source>
</evidence>
<feature type="region of interest" description="Disordered" evidence="1">
    <location>
        <begin position="1"/>
        <end position="21"/>
    </location>
</feature>
<feature type="compositionally biased region" description="Basic and acidic residues" evidence="1">
    <location>
        <begin position="1"/>
        <end position="14"/>
    </location>
</feature>
<keyword evidence="2" id="KW-1133">Transmembrane helix</keyword>
<keyword evidence="2" id="KW-0472">Membrane</keyword>
<keyword evidence="2" id="KW-0812">Transmembrane</keyword>
<dbReference type="InterPro" id="IPR058488">
    <property type="entry name" value="DUF8175"/>
</dbReference>
<reference evidence="5" key="1">
    <citation type="journal article" date="2019" name="Int. J. Syst. Evol. Microbiol.">
        <title>The Global Catalogue of Microorganisms (GCM) 10K type strain sequencing project: providing services to taxonomists for standard genome sequencing and annotation.</title>
        <authorList>
            <consortium name="The Broad Institute Genomics Platform"/>
            <consortium name="The Broad Institute Genome Sequencing Center for Infectious Disease"/>
            <person name="Wu L."/>
            <person name="Ma J."/>
        </authorList>
    </citation>
    <scope>NUCLEOTIDE SEQUENCE [LARGE SCALE GENOMIC DNA]</scope>
    <source>
        <strain evidence="5">JCM 15572</strain>
    </source>
</reference>
<comment type="caution">
    <text evidence="4">The sequence shown here is derived from an EMBL/GenBank/DDBJ whole genome shotgun (WGS) entry which is preliminary data.</text>
</comment>
<feature type="compositionally biased region" description="Low complexity" evidence="1">
    <location>
        <begin position="53"/>
        <end position="74"/>
    </location>
</feature>
<proteinExistence type="predicted"/>
<feature type="transmembrane region" description="Helical" evidence="2">
    <location>
        <begin position="30"/>
        <end position="50"/>
    </location>
</feature>